<evidence type="ECO:0008006" key="3">
    <source>
        <dbReference type="Google" id="ProtNLM"/>
    </source>
</evidence>
<dbReference type="OrthoDB" id="19085at2157"/>
<dbReference type="EMBL" id="CP000575">
    <property type="protein sequence ID" value="ABN69399.1"/>
    <property type="molecule type" value="Genomic_DNA"/>
</dbReference>
<name>A3DL89_STAMF</name>
<keyword evidence="2" id="KW-1185">Reference proteome</keyword>
<dbReference type="GeneID" id="4906787"/>
<reference evidence="2" key="1">
    <citation type="journal article" date="2009" name="BMC Genomics">
        <title>The complete genome sequence of Staphylothermus marinus reveals differences in sulfur metabolism among heterotrophic Crenarchaeota.</title>
        <authorList>
            <person name="Anderson I.J."/>
            <person name="Dharmarajan L."/>
            <person name="Rodriguez J."/>
            <person name="Hooper S."/>
            <person name="Porat I."/>
            <person name="Ulrich L.E."/>
            <person name="Elkins J.G."/>
            <person name="Mavromatis K."/>
            <person name="Sun H."/>
            <person name="Land M."/>
            <person name="Lapidus A."/>
            <person name="Lucas S."/>
            <person name="Barry K."/>
            <person name="Huber H."/>
            <person name="Zhulin I.B."/>
            <person name="Whitman W.B."/>
            <person name="Mukhopadhyay B."/>
            <person name="Woese C."/>
            <person name="Bristow J."/>
            <person name="Kyrpides N."/>
        </authorList>
    </citation>
    <scope>NUCLEOTIDE SEQUENCE [LARGE SCALE GENOMIC DNA]</scope>
    <source>
        <strain evidence="2">ATCC 43588 / DSM 3639 / JCM 9404 / F1</strain>
    </source>
</reference>
<dbReference type="AlphaFoldDB" id="A3DL89"/>
<proteinExistence type="predicted"/>
<dbReference type="RefSeq" id="WP_011838590.1">
    <property type="nucleotide sequence ID" value="NC_009033.1"/>
</dbReference>
<dbReference type="eggNOG" id="arCOG05529">
    <property type="taxonomic scope" value="Archaea"/>
</dbReference>
<dbReference type="Proteomes" id="UP000000254">
    <property type="component" value="Chromosome"/>
</dbReference>
<dbReference type="KEGG" id="smr:Smar_0286"/>
<accession>A3DL89</accession>
<evidence type="ECO:0000313" key="1">
    <source>
        <dbReference type="EMBL" id="ABN69399.1"/>
    </source>
</evidence>
<organism evidence="1 2">
    <name type="scientific">Staphylothermus marinus (strain ATCC 43588 / DSM 3639 / JCM 9404 / F1)</name>
    <dbReference type="NCBI Taxonomy" id="399550"/>
    <lineage>
        <taxon>Archaea</taxon>
        <taxon>Thermoproteota</taxon>
        <taxon>Thermoprotei</taxon>
        <taxon>Desulfurococcales</taxon>
        <taxon>Desulfurococcaceae</taxon>
        <taxon>Staphylothermus</taxon>
    </lineage>
</organism>
<dbReference type="STRING" id="399550.Smar_0286"/>
<sequence length="123" mass="14533">MAEDLPDHLKMKLMKKIMSKVMRSSEEKKQIEKEKTDPEKIVWEKLSDERARELMSKAKVLYPDKYPLVIQVFYALIQQGKINEFDGYTTLLLLHRLGVPVKPDLRIRFVKHGKEVDMKEYLG</sequence>
<evidence type="ECO:0000313" key="2">
    <source>
        <dbReference type="Proteomes" id="UP000000254"/>
    </source>
</evidence>
<reference evidence="1 2" key="2">
    <citation type="journal article" date="2009" name="Stand. Genomic Sci.">
        <title>Complete genome sequence of Staphylothermus marinus Stetter and Fiala 1986 type strain F1.</title>
        <authorList>
            <person name="Anderson I.J."/>
            <person name="Sun H."/>
            <person name="Lapidus A."/>
            <person name="Copeland A."/>
            <person name="Glavina Del Rio T."/>
            <person name="Tice H."/>
            <person name="Dalin E."/>
            <person name="Lucas S."/>
            <person name="Barry K."/>
            <person name="Land M."/>
            <person name="Richardson P."/>
            <person name="Huber H."/>
            <person name="Kyrpides N.C."/>
        </authorList>
    </citation>
    <scope>NUCLEOTIDE SEQUENCE [LARGE SCALE GENOMIC DNA]</scope>
    <source>
        <strain evidence="2">ATCC 43588 / DSM 3639 / JCM 9404 / F1</strain>
    </source>
</reference>
<protein>
    <recommendedName>
        <fullName evidence="3">DNA-binding protein</fullName>
    </recommendedName>
</protein>
<gene>
    <name evidence="1" type="ordered locus">Smar_0286</name>
</gene>
<dbReference type="HOGENOM" id="CLU_2103626_0_0_2"/>